<organism evidence="1">
    <name type="scientific">Anguilla anguilla</name>
    <name type="common">European freshwater eel</name>
    <name type="synonym">Muraena anguilla</name>
    <dbReference type="NCBI Taxonomy" id="7936"/>
    <lineage>
        <taxon>Eukaryota</taxon>
        <taxon>Metazoa</taxon>
        <taxon>Chordata</taxon>
        <taxon>Craniata</taxon>
        <taxon>Vertebrata</taxon>
        <taxon>Euteleostomi</taxon>
        <taxon>Actinopterygii</taxon>
        <taxon>Neopterygii</taxon>
        <taxon>Teleostei</taxon>
        <taxon>Anguilliformes</taxon>
        <taxon>Anguillidae</taxon>
        <taxon>Anguilla</taxon>
    </lineage>
</organism>
<proteinExistence type="predicted"/>
<dbReference type="EMBL" id="GBXM01006312">
    <property type="protein sequence ID" value="JAI02266.1"/>
    <property type="molecule type" value="Transcribed_RNA"/>
</dbReference>
<protein>
    <submittedName>
        <fullName evidence="1">Uncharacterized protein</fullName>
    </submittedName>
</protein>
<accession>A0A0E9XKD0</accession>
<dbReference type="AlphaFoldDB" id="A0A0E9XKD0"/>
<sequence>MCFNPVKCIWLNEELDSIKAAFIGWNENLRTYSPQWQRV</sequence>
<reference evidence="1" key="2">
    <citation type="journal article" date="2015" name="Fish Shellfish Immunol.">
        <title>Early steps in the European eel (Anguilla anguilla)-Vibrio vulnificus interaction in the gills: Role of the RtxA13 toxin.</title>
        <authorList>
            <person name="Callol A."/>
            <person name="Pajuelo D."/>
            <person name="Ebbesson L."/>
            <person name="Teles M."/>
            <person name="MacKenzie S."/>
            <person name="Amaro C."/>
        </authorList>
    </citation>
    <scope>NUCLEOTIDE SEQUENCE</scope>
</reference>
<evidence type="ECO:0000313" key="1">
    <source>
        <dbReference type="EMBL" id="JAI02266.1"/>
    </source>
</evidence>
<name>A0A0E9XKD0_ANGAN</name>
<reference evidence="1" key="1">
    <citation type="submission" date="2014-11" db="EMBL/GenBank/DDBJ databases">
        <authorList>
            <person name="Amaro Gonzalez C."/>
        </authorList>
    </citation>
    <scope>NUCLEOTIDE SEQUENCE</scope>
</reference>